<gene>
    <name evidence="2" type="ORF">HA052_17165</name>
</gene>
<dbReference type="EMBL" id="JAAOMA010000025">
    <property type="protein sequence ID" value="NHR06920.1"/>
    <property type="molecule type" value="Genomic_DNA"/>
</dbReference>
<dbReference type="PANTHER" id="PTHR12526:SF630">
    <property type="entry name" value="GLYCOSYLTRANSFERASE"/>
    <property type="match status" value="1"/>
</dbReference>
<dbReference type="PANTHER" id="PTHR12526">
    <property type="entry name" value="GLYCOSYLTRANSFERASE"/>
    <property type="match status" value="1"/>
</dbReference>
<proteinExistence type="predicted"/>
<accession>A0ABX0L7Z9</accession>
<comment type="caution">
    <text evidence="2">The sequence shown here is derived from an EMBL/GenBank/DDBJ whole genome shotgun (WGS) entry which is preliminary data.</text>
</comment>
<dbReference type="Proteomes" id="UP001515641">
    <property type="component" value="Unassembled WGS sequence"/>
</dbReference>
<feature type="domain" description="Glycosyl transferase family 1" evidence="1">
    <location>
        <begin position="221"/>
        <end position="387"/>
    </location>
</feature>
<dbReference type="SUPFAM" id="SSF53756">
    <property type="entry name" value="UDP-Glycosyltransferase/glycogen phosphorylase"/>
    <property type="match status" value="1"/>
</dbReference>
<dbReference type="RefSeq" id="WP_166452814.1">
    <property type="nucleotide sequence ID" value="NZ_JAAOMA010000025.1"/>
</dbReference>
<reference evidence="2 3" key="1">
    <citation type="submission" date="2020-03" db="EMBL/GenBank/DDBJ databases">
        <title>Draft genome sequence of environmentally isolated cultures.</title>
        <authorList>
            <person name="Wilson H.S."/>
            <person name="De Leon M.E."/>
        </authorList>
    </citation>
    <scope>NUCLEOTIDE SEQUENCE [LARGE SCALE GENOMIC DNA]</scope>
    <source>
        <strain evidence="2 3">HSC-31F16</strain>
    </source>
</reference>
<dbReference type="InterPro" id="IPR001296">
    <property type="entry name" value="Glyco_trans_1"/>
</dbReference>
<protein>
    <submittedName>
        <fullName evidence="2">Glycosyltransferase family 4 protein</fullName>
    </submittedName>
</protein>
<dbReference type="Pfam" id="PF00534">
    <property type="entry name" value="Glycos_transf_1"/>
    <property type="match status" value="1"/>
</dbReference>
<dbReference type="CDD" id="cd03801">
    <property type="entry name" value="GT4_PimA-like"/>
    <property type="match status" value="1"/>
</dbReference>
<keyword evidence="3" id="KW-1185">Reference proteome</keyword>
<organism evidence="2 3">
    <name type="scientific">Chromobacterium fluminis</name>
    <dbReference type="NCBI Taxonomy" id="3044269"/>
    <lineage>
        <taxon>Bacteria</taxon>
        <taxon>Pseudomonadati</taxon>
        <taxon>Pseudomonadota</taxon>
        <taxon>Betaproteobacteria</taxon>
        <taxon>Neisseriales</taxon>
        <taxon>Chromobacteriaceae</taxon>
        <taxon>Chromobacterium</taxon>
    </lineage>
</organism>
<dbReference type="Gene3D" id="3.40.50.2000">
    <property type="entry name" value="Glycogen Phosphorylase B"/>
    <property type="match status" value="2"/>
</dbReference>
<evidence type="ECO:0000259" key="1">
    <source>
        <dbReference type="Pfam" id="PF00534"/>
    </source>
</evidence>
<evidence type="ECO:0000313" key="3">
    <source>
        <dbReference type="Proteomes" id="UP001515641"/>
    </source>
</evidence>
<name>A0ABX0L7Z9_9NEIS</name>
<evidence type="ECO:0000313" key="2">
    <source>
        <dbReference type="EMBL" id="NHR06920.1"/>
    </source>
</evidence>
<sequence length="410" mass="45691">MKIILFVENIQHGGLDTFCSTLLNAWPDSEDVFVVVCNSSHPGKVVLQKAVMRECEFIFHNIPLSWSISRRFLWWLPFAARRSVQPFLRIIFYPLQLLALRSLLRSLKGDALLVVNGGFPGGESCRIANIAWADLDKVGHVRPSVHNFHNFAVKPRFGLGWFENRLDRLLVRSTNHLISVSRSCANSLRFRCSFREAETIGYIYNGINSKASHDLNNEFDLRKKLKIGNAPLCLLLANYEPRKGHRFLFEVFSLVAEAIPSAHLVACGGGGVEERAVVEAARRELAPKANIHLLSFVPDGPKLIDQADVVAISSQSFESFGLTAVEAMARGVPVVATRVGGLPEVVGDNGEGGYVVEADDVKGFAAHLIRLLREPQLRKELGILGRQRAETLFAAQRMAEEYRKLLIIEK</sequence>